<keyword evidence="25" id="KW-0269">Exonuclease</keyword>
<dbReference type="InterPro" id="IPR027421">
    <property type="entry name" value="DNA_pol_lamdba_lyase_dom_sf"/>
</dbReference>
<dbReference type="CDD" id="cd07436">
    <property type="entry name" value="PHP_PolX"/>
    <property type="match status" value="1"/>
</dbReference>
<dbReference type="InterPro" id="IPR002054">
    <property type="entry name" value="DNA-dir_DNA_pol_X"/>
</dbReference>
<evidence type="ECO:0000256" key="20">
    <source>
        <dbReference type="ARBA" id="ARBA00045548"/>
    </source>
</evidence>
<feature type="domain" description="Helix-hairpin-helix DNA-binding motif class 1" evidence="22">
    <location>
        <begin position="91"/>
        <end position="110"/>
    </location>
</feature>
<dbReference type="Gene3D" id="3.20.20.140">
    <property type="entry name" value="Metal-dependent hydrolases"/>
    <property type="match status" value="1"/>
</dbReference>
<dbReference type="Pfam" id="PF14716">
    <property type="entry name" value="HHH_8"/>
    <property type="match status" value="1"/>
</dbReference>
<dbReference type="SUPFAM" id="SSF47802">
    <property type="entry name" value="DNA polymerase beta, N-terminal domain-like"/>
    <property type="match status" value="1"/>
</dbReference>
<evidence type="ECO:0000256" key="13">
    <source>
        <dbReference type="ARBA" id="ARBA00022932"/>
    </source>
</evidence>
<dbReference type="InterPro" id="IPR022311">
    <property type="entry name" value="PolX-like"/>
</dbReference>
<dbReference type="PIRSF" id="PIRSF005047">
    <property type="entry name" value="UCP005047_YshC"/>
    <property type="match status" value="1"/>
</dbReference>
<evidence type="ECO:0000256" key="4">
    <source>
        <dbReference type="ARBA" id="ARBA00012720"/>
    </source>
</evidence>
<dbReference type="Proteomes" id="UP001216907">
    <property type="component" value="Unassembled WGS sequence"/>
</dbReference>
<dbReference type="EC" id="4.2.99.18" evidence="4"/>
<evidence type="ECO:0000256" key="15">
    <source>
        <dbReference type="ARBA" id="ARBA00023204"/>
    </source>
</evidence>
<evidence type="ECO:0000256" key="2">
    <source>
        <dbReference type="ARBA" id="ARBA00004496"/>
    </source>
</evidence>
<keyword evidence="25" id="KW-0378">Hydrolase</keyword>
<comment type="catalytic activity">
    <reaction evidence="21">
        <text>DNA(n) + a 2'-deoxyribonucleoside 5'-triphosphate = DNA(n+1) + diphosphate</text>
        <dbReference type="Rhea" id="RHEA:22508"/>
        <dbReference type="Rhea" id="RHEA-COMP:17339"/>
        <dbReference type="Rhea" id="RHEA-COMP:17340"/>
        <dbReference type="ChEBI" id="CHEBI:33019"/>
        <dbReference type="ChEBI" id="CHEBI:61560"/>
        <dbReference type="ChEBI" id="CHEBI:173112"/>
        <dbReference type="EC" id="2.7.7.7"/>
    </reaction>
</comment>
<dbReference type="InterPro" id="IPR003583">
    <property type="entry name" value="Hlx-hairpin-Hlx_DNA-bd_motif"/>
</dbReference>
<dbReference type="EMBL" id="JARRAG010000001">
    <property type="protein sequence ID" value="MDG3002168.1"/>
    <property type="molecule type" value="Genomic_DNA"/>
</dbReference>
<accession>A0ABT6F3M1</accession>
<comment type="subcellular location">
    <subcellularLocation>
        <location evidence="2">Cytoplasm</location>
    </subcellularLocation>
</comment>
<comment type="function">
    <text evidence="20">Repair polymerase that plays a key role in base-excision repair. During this process, the damaged base is excised by specific DNA glycosylases, the DNA backbone is nicked at the abasic site by an apurinic/apyrimidic (AP) endonuclease, and POLB removes 5'-deoxyribose-phosphate from the preincised AP site acting as a 5'-deoxyribose-phosphate lyase (5'-dRP lyase); through its DNA polymerase activity, it adds one nucleotide to the 3' end of the arising single-nucleotide gap. Conducts 'gap-filling' DNA synthesis in a stepwise distributive fashion rather than in a processive fashion as for other DNA polymerases. It is also able to cleave sugar-phosphate bonds 3' to an intact AP site, acting as an AP lyase.</text>
</comment>
<comment type="catalytic activity">
    <reaction evidence="19">
        <text>a 5'-end 2'-deoxyribose-2'-deoxyribonucleotide-DNA = (2E,4S)-4-hydroxypenten-2-al-5-phosphate + a 5'-end 5'-phospho-2'-deoxyribonucleoside-DNA + H(+)</text>
        <dbReference type="Rhea" id="RHEA:76255"/>
        <dbReference type="Rhea" id="RHEA-COMP:13180"/>
        <dbReference type="Rhea" id="RHEA-COMP:18657"/>
        <dbReference type="ChEBI" id="CHEBI:15378"/>
        <dbReference type="ChEBI" id="CHEBI:136412"/>
        <dbReference type="ChEBI" id="CHEBI:195194"/>
        <dbReference type="ChEBI" id="CHEBI:195195"/>
    </reaction>
</comment>
<dbReference type="GO" id="GO:0004527">
    <property type="term" value="F:exonuclease activity"/>
    <property type="evidence" value="ECO:0007669"/>
    <property type="project" value="UniProtKB-KW"/>
</dbReference>
<dbReference type="SUPFAM" id="SSF81301">
    <property type="entry name" value="Nucleotidyltransferase"/>
    <property type="match status" value="1"/>
</dbReference>
<dbReference type="Gene3D" id="3.30.460.10">
    <property type="entry name" value="Beta Polymerase, domain 2"/>
    <property type="match status" value="1"/>
</dbReference>
<dbReference type="Pfam" id="PF14791">
    <property type="entry name" value="DNA_pol_B_thumb"/>
    <property type="match status" value="1"/>
</dbReference>
<evidence type="ECO:0000256" key="11">
    <source>
        <dbReference type="ARBA" id="ARBA00022763"/>
    </source>
</evidence>
<dbReference type="PRINTS" id="PR00870">
    <property type="entry name" value="DNAPOLXBETA"/>
</dbReference>
<dbReference type="SUPFAM" id="SSF89550">
    <property type="entry name" value="PHP domain-like"/>
    <property type="match status" value="1"/>
</dbReference>
<keyword evidence="15" id="KW-0234">DNA repair</keyword>
<evidence type="ECO:0000256" key="1">
    <source>
        <dbReference type="ARBA" id="ARBA00001946"/>
    </source>
</evidence>
<keyword evidence="6" id="KW-0488">Methylation</keyword>
<dbReference type="EC" id="2.7.7.7" evidence="3"/>
<comment type="catalytic activity">
    <reaction evidence="18">
        <text>2'-deoxyribonucleotide-(2'-deoxyribose 5'-phosphate)-2'-deoxyribonucleotide-DNA = a 3'-end 2'-deoxyribonucleotide-(2,3-dehydro-2,3-deoxyribose 5'-phosphate)-DNA + a 5'-end 5'-phospho-2'-deoxyribonucleoside-DNA + H(+)</text>
        <dbReference type="Rhea" id="RHEA:66592"/>
        <dbReference type="Rhea" id="RHEA-COMP:13180"/>
        <dbReference type="Rhea" id="RHEA-COMP:16897"/>
        <dbReference type="Rhea" id="RHEA-COMP:17067"/>
        <dbReference type="ChEBI" id="CHEBI:15378"/>
        <dbReference type="ChEBI" id="CHEBI:136412"/>
        <dbReference type="ChEBI" id="CHEBI:157695"/>
        <dbReference type="ChEBI" id="CHEBI:167181"/>
        <dbReference type="EC" id="4.2.99.18"/>
    </reaction>
</comment>
<evidence type="ECO:0000256" key="19">
    <source>
        <dbReference type="ARBA" id="ARBA00044678"/>
    </source>
</evidence>
<evidence type="ECO:0000256" key="17">
    <source>
        <dbReference type="ARBA" id="ARBA00035726"/>
    </source>
</evidence>
<dbReference type="Gene3D" id="1.10.150.20">
    <property type="entry name" value="5' to 3' exonuclease, C-terminal subdomain"/>
    <property type="match status" value="1"/>
</dbReference>
<dbReference type="Gene3D" id="3.30.210.10">
    <property type="entry name" value="DNA polymerase, thumb domain"/>
    <property type="match status" value="1"/>
</dbReference>
<keyword evidence="8" id="KW-0808">Transferase</keyword>
<dbReference type="Pfam" id="PF02811">
    <property type="entry name" value="PHP"/>
    <property type="match status" value="1"/>
</dbReference>
<keyword evidence="14" id="KW-0915">Sodium</keyword>
<dbReference type="PANTHER" id="PTHR36928:SF1">
    <property type="entry name" value="PHOSPHATASE YCDX-RELATED"/>
    <property type="match status" value="1"/>
</dbReference>
<gene>
    <name evidence="25" type="primary">polX</name>
    <name evidence="25" type="ORF">PZE19_00055</name>
</gene>
<dbReference type="InterPro" id="IPR029398">
    <property type="entry name" value="PolB_thumb"/>
</dbReference>
<organism evidence="25 26">
    <name type="scientific">Paludisphaera mucosa</name>
    <dbReference type="NCBI Taxonomy" id="3030827"/>
    <lineage>
        <taxon>Bacteria</taxon>
        <taxon>Pseudomonadati</taxon>
        <taxon>Planctomycetota</taxon>
        <taxon>Planctomycetia</taxon>
        <taxon>Isosphaerales</taxon>
        <taxon>Isosphaeraceae</taxon>
        <taxon>Paludisphaera</taxon>
    </lineage>
</organism>
<comment type="caution">
    <text evidence="25">The sequence shown here is derived from an EMBL/GenBank/DDBJ whole genome shotgun (WGS) entry which is preliminary data.</text>
</comment>
<keyword evidence="13" id="KW-0239">DNA-directed DNA polymerase</keyword>
<evidence type="ECO:0000256" key="3">
    <source>
        <dbReference type="ARBA" id="ARBA00012417"/>
    </source>
</evidence>
<evidence type="ECO:0000259" key="24">
    <source>
        <dbReference type="SMART" id="SM00483"/>
    </source>
</evidence>
<keyword evidence="11" id="KW-0227">DNA damage</keyword>
<evidence type="ECO:0000313" key="25">
    <source>
        <dbReference type="EMBL" id="MDG3002168.1"/>
    </source>
</evidence>
<dbReference type="NCBIfam" id="NF006375">
    <property type="entry name" value="PRK08609.1"/>
    <property type="match status" value="1"/>
</dbReference>
<dbReference type="InterPro" id="IPR047967">
    <property type="entry name" value="PolX_PHP"/>
</dbReference>
<dbReference type="InterPro" id="IPR010996">
    <property type="entry name" value="HHH_MUS81"/>
</dbReference>
<dbReference type="PANTHER" id="PTHR36928">
    <property type="entry name" value="PHOSPHATASE YCDX-RELATED"/>
    <property type="match status" value="1"/>
</dbReference>
<feature type="domain" description="Helix-hairpin-helix DNA-binding motif class 1" evidence="22">
    <location>
        <begin position="51"/>
        <end position="70"/>
    </location>
</feature>
<dbReference type="SMART" id="SM00483">
    <property type="entry name" value="POLXc"/>
    <property type="match status" value="1"/>
</dbReference>
<name>A0ABT6F3M1_9BACT</name>
<keyword evidence="7" id="KW-0237">DNA synthesis</keyword>
<comment type="cofactor">
    <cofactor evidence="1">
        <name>Mg(2+)</name>
        <dbReference type="ChEBI" id="CHEBI:18420"/>
    </cofactor>
</comment>
<dbReference type="InterPro" id="IPR010994">
    <property type="entry name" value="RuvA_2-like"/>
</dbReference>
<dbReference type="InterPro" id="IPR037160">
    <property type="entry name" value="DNA_Pol_thumb_sf"/>
</dbReference>
<evidence type="ECO:0000256" key="5">
    <source>
        <dbReference type="ARBA" id="ARBA00020020"/>
    </source>
</evidence>
<evidence type="ECO:0000256" key="16">
    <source>
        <dbReference type="ARBA" id="ARBA00035717"/>
    </source>
</evidence>
<proteinExistence type="predicted"/>
<dbReference type="RefSeq" id="WP_277858535.1">
    <property type="nucleotide sequence ID" value="NZ_JARRAG010000001.1"/>
</dbReference>
<evidence type="ECO:0000256" key="14">
    <source>
        <dbReference type="ARBA" id="ARBA00023053"/>
    </source>
</evidence>
<evidence type="ECO:0000256" key="7">
    <source>
        <dbReference type="ARBA" id="ARBA00022634"/>
    </source>
</evidence>
<feature type="domain" description="Helix-hairpin-helix DNA-binding motif class 1" evidence="22">
    <location>
        <begin position="126"/>
        <end position="145"/>
    </location>
</feature>
<evidence type="ECO:0000256" key="21">
    <source>
        <dbReference type="ARBA" id="ARBA00049244"/>
    </source>
</evidence>
<evidence type="ECO:0000256" key="10">
    <source>
        <dbReference type="ARBA" id="ARBA00022705"/>
    </source>
</evidence>
<keyword evidence="10" id="KW-0235">DNA replication</keyword>
<evidence type="ECO:0000256" key="18">
    <source>
        <dbReference type="ARBA" id="ARBA00044632"/>
    </source>
</evidence>
<dbReference type="CDD" id="cd00141">
    <property type="entry name" value="NT_POLXc"/>
    <property type="match status" value="1"/>
</dbReference>
<dbReference type="SMART" id="SM00278">
    <property type="entry name" value="HhH1"/>
    <property type="match status" value="3"/>
</dbReference>
<evidence type="ECO:0000259" key="22">
    <source>
        <dbReference type="SMART" id="SM00278"/>
    </source>
</evidence>
<keyword evidence="9" id="KW-0548">Nucleotidyltransferase</keyword>
<evidence type="ECO:0000313" key="26">
    <source>
        <dbReference type="Proteomes" id="UP001216907"/>
    </source>
</evidence>
<protein>
    <recommendedName>
        <fullName evidence="5">DNA polymerase beta</fullName>
        <ecNumber evidence="3">2.7.7.7</ecNumber>
        <ecNumber evidence="4">4.2.99.18</ecNumber>
    </recommendedName>
    <alternativeName>
        <fullName evidence="16">5'-deoxyribose-phosphate lyase</fullName>
    </alternativeName>
    <alternativeName>
        <fullName evidence="17">AP lyase</fullName>
    </alternativeName>
</protein>
<evidence type="ECO:0000259" key="23">
    <source>
        <dbReference type="SMART" id="SM00481"/>
    </source>
</evidence>
<dbReference type="InterPro" id="IPR002008">
    <property type="entry name" value="DNA_pol_X_beta-like"/>
</dbReference>
<dbReference type="SMART" id="SM00481">
    <property type="entry name" value="POLIIIAc"/>
    <property type="match status" value="1"/>
</dbReference>
<dbReference type="InterPro" id="IPR050243">
    <property type="entry name" value="PHP_phosphatase"/>
</dbReference>
<reference evidence="25 26" key="1">
    <citation type="submission" date="2023-03" db="EMBL/GenBank/DDBJ databases">
        <title>Paludisphaera mucosa sp. nov. a novel planctomycete from northern fen.</title>
        <authorList>
            <person name="Ivanova A."/>
        </authorList>
    </citation>
    <scope>NUCLEOTIDE SEQUENCE [LARGE SCALE GENOMIC DNA]</scope>
    <source>
        <strain evidence="25 26">Pla2</strain>
    </source>
</reference>
<feature type="domain" description="DNA-directed DNA polymerase X" evidence="24">
    <location>
        <begin position="1"/>
        <end position="321"/>
    </location>
</feature>
<dbReference type="SUPFAM" id="SSF47781">
    <property type="entry name" value="RuvA domain 2-like"/>
    <property type="match status" value="1"/>
</dbReference>
<keyword evidence="12" id="KW-0832">Ubl conjugation</keyword>
<keyword evidence="25" id="KW-0540">Nuclease</keyword>
<evidence type="ECO:0000256" key="6">
    <source>
        <dbReference type="ARBA" id="ARBA00022481"/>
    </source>
</evidence>
<dbReference type="InterPro" id="IPR003141">
    <property type="entry name" value="Pol/His_phosphatase_N"/>
</dbReference>
<evidence type="ECO:0000256" key="12">
    <source>
        <dbReference type="ARBA" id="ARBA00022843"/>
    </source>
</evidence>
<evidence type="ECO:0000256" key="9">
    <source>
        <dbReference type="ARBA" id="ARBA00022695"/>
    </source>
</evidence>
<feature type="domain" description="Polymerase/histidinol phosphatase N-terminal" evidence="23">
    <location>
        <begin position="345"/>
        <end position="425"/>
    </location>
</feature>
<dbReference type="InterPro" id="IPR043519">
    <property type="entry name" value="NT_sf"/>
</dbReference>
<sequence>METAKIAQILDDMGTILEVQGENPFRCRAYHNAAQVLHGLPGDLTEMIADGSLAEVQGIGETLYAKIVQLATTGRLPAYEKLRAQTPPGLLALLRVPGVGPKKIKALHEALDIQSLADLRAAGESGAIAKVKGFGAKTEANILEGIGFLETTGGRILQNEALALVAPILDAVRNHPGVSRAEACGSLRRRAETIGDLDVLFSSKDPRPVLDHFAGLPQVAKVLGHGATKVSVLLPGFKTDQFVQCDLRGVADDQFAFALHYFTGSKAHNIAMRKRALARGLSLNEYALSGVKDPTKTIPCRDEADLFRALDLEPIPPELREDAGEFEAAGAGALPRLVEPGDLTGTFHCHSDWSDGDATLEEMAAGARELGMQYLGIGDHSRSLAMARGLTIDRVRDQWAKIDALNARFGGSFRIFKGTECDILGDGSLDFPDDVLAGFDYVVASVHSRFKMPRDEMTARIIRAISNPHVTMLGHATGRLLLSRAPYEVDLDAVIDAAAEHRTMIEINASPYRLDLDAVHCRRARKKGVAIVINPDAHSVAGLGDLRYGVSVARRAWLTKDDVFNTAPLAEIAERLASLRPR</sequence>
<dbReference type="InterPro" id="IPR016195">
    <property type="entry name" value="Pol/histidinol_Pase-like"/>
</dbReference>
<keyword evidence="26" id="KW-1185">Reference proteome</keyword>
<evidence type="ECO:0000256" key="8">
    <source>
        <dbReference type="ARBA" id="ARBA00022679"/>
    </source>
</evidence>
<dbReference type="Pfam" id="PF14520">
    <property type="entry name" value="HHH_5"/>
    <property type="match status" value="1"/>
</dbReference>
<dbReference type="Gene3D" id="1.10.150.110">
    <property type="entry name" value="DNA polymerase beta, N-terminal domain-like"/>
    <property type="match status" value="1"/>
</dbReference>
<dbReference type="InterPro" id="IPR004013">
    <property type="entry name" value="PHP_dom"/>
</dbReference>